<evidence type="ECO:0000313" key="2">
    <source>
        <dbReference type="EMBL" id="GGX81051.1"/>
    </source>
</evidence>
<sequence>MPTRKETRPHARRAVVRTANPVREVTVHNPHLPARAQGQVFGLVGTSAESPGPAGTYHRRFPGPDEPGALTAFAPTHRCGTVPDAHRVPSCVAPSHVRWGAGREPTAFLRLGAPVTLRQRLFTGCPDVVDG</sequence>
<feature type="region of interest" description="Disordered" evidence="1">
    <location>
        <begin position="46"/>
        <end position="68"/>
    </location>
</feature>
<dbReference type="AlphaFoldDB" id="A0A918U183"/>
<dbReference type="EMBL" id="BMVU01000018">
    <property type="protein sequence ID" value="GGX81051.1"/>
    <property type="molecule type" value="Genomic_DNA"/>
</dbReference>
<proteinExistence type="predicted"/>
<protein>
    <submittedName>
        <fullName evidence="2">Uncharacterized protein</fullName>
    </submittedName>
</protein>
<name>A0A918U183_9ACTN</name>
<reference evidence="2" key="2">
    <citation type="submission" date="2020-09" db="EMBL/GenBank/DDBJ databases">
        <authorList>
            <person name="Sun Q."/>
            <person name="Ohkuma M."/>
        </authorList>
    </citation>
    <scope>NUCLEOTIDE SEQUENCE</scope>
    <source>
        <strain evidence="2">JCM 4790</strain>
    </source>
</reference>
<keyword evidence="3" id="KW-1185">Reference proteome</keyword>
<evidence type="ECO:0000256" key="1">
    <source>
        <dbReference type="SAM" id="MobiDB-lite"/>
    </source>
</evidence>
<organism evidence="2 3">
    <name type="scientific">Streptomyces minutiscleroticus</name>
    <dbReference type="NCBI Taxonomy" id="68238"/>
    <lineage>
        <taxon>Bacteria</taxon>
        <taxon>Bacillati</taxon>
        <taxon>Actinomycetota</taxon>
        <taxon>Actinomycetes</taxon>
        <taxon>Kitasatosporales</taxon>
        <taxon>Streptomycetaceae</taxon>
        <taxon>Streptomyces</taxon>
    </lineage>
</organism>
<comment type="caution">
    <text evidence="2">The sequence shown here is derived from an EMBL/GenBank/DDBJ whole genome shotgun (WGS) entry which is preliminary data.</text>
</comment>
<accession>A0A918U183</accession>
<evidence type="ECO:0000313" key="3">
    <source>
        <dbReference type="Proteomes" id="UP000619244"/>
    </source>
</evidence>
<dbReference type="Proteomes" id="UP000619244">
    <property type="component" value="Unassembled WGS sequence"/>
</dbReference>
<reference evidence="2" key="1">
    <citation type="journal article" date="2014" name="Int. J. Syst. Evol. Microbiol.">
        <title>Complete genome sequence of Corynebacterium casei LMG S-19264T (=DSM 44701T), isolated from a smear-ripened cheese.</title>
        <authorList>
            <consortium name="US DOE Joint Genome Institute (JGI-PGF)"/>
            <person name="Walter F."/>
            <person name="Albersmeier A."/>
            <person name="Kalinowski J."/>
            <person name="Ruckert C."/>
        </authorList>
    </citation>
    <scope>NUCLEOTIDE SEQUENCE</scope>
    <source>
        <strain evidence="2">JCM 4790</strain>
    </source>
</reference>
<gene>
    <name evidence="2" type="ORF">GCM10010358_39160</name>
</gene>